<comment type="caution">
    <text evidence="1">The sequence shown here is derived from an EMBL/GenBank/DDBJ whole genome shotgun (WGS) entry which is preliminary data.</text>
</comment>
<organism evidence="1 2">
    <name type="scientific">Chryseosolibacter indicus</name>
    <dbReference type="NCBI Taxonomy" id="2782351"/>
    <lineage>
        <taxon>Bacteria</taxon>
        <taxon>Pseudomonadati</taxon>
        <taxon>Bacteroidota</taxon>
        <taxon>Cytophagia</taxon>
        <taxon>Cytophagales</taxon>
        <taxon>Chryseotaleaceae</taxon>
        <taxon>Chryseosolibacter</taxon>
    </lineage>
</organism>
<keyword evidence="2" id="KW-1185">Reference proteome</keyword>
<reference evidence="1 2" key="1">
    <citation type="submission" date="2021-05" db="EMBL/GenBank/DDBJ databases">
        <title>A Polyphasic approach of four new species of the genus Ohtaekwangia: Ohtaekwangia histidinii sp. nov., Ohtaekwangia cretensis sp. nov., Ohtaekwangia indiensis sp. nov., Ohtaekwangia reichenbachii sp. nov. from diverse environment.</title>
        <authorList>
            <person name="Octaviana S."/>
        </authorList>
    </citation>
    <scope>NUCLEOTIDE SEQUENCE [LARGE SCALE GENOMIC DNA]</scope>
    <source>
        <strain evidence="1 2">PWU20</strain>
    </source>
</reference>
<dbReference type="Proteomes" id="UP000772618">
    <property type="component" value="Unassembled WGS sequence"/>
</dbReference>
<evidence type="ECO:0000313" key="2">
    <source>
        <dbReference type="Proteomes" id="UP000772618"/>
    </source>
</evidence>
<accession>A0ABS5VSC8</accession>
<sequence>MRLFRVCNIQFENGISPTIPGYHFEMPPIVVATFRLPSPFHLPTFILLSFFCDPCINFDKKAFLMKEQ</sequence>
<protein>
    <submittedName>
        <fullName evidence="1">Uncharacterized protein</fullName>
    </submittedName>
</protein>
<dbReference type="EMBL" id="JAHESD010000029">
    <property type="protein sequence ID" value="MBT1704328.1"/>
    <property type="molecule type" value="Genomic_DNA"/>
</dbReference>
<proteinExistence type="predicted"/>
<evidence type="ECO:0000313" key="1">
    <source>
        <dbReference type="EMBL" id="MBT1704328.1"/>
    </source>
</evidence>
<gene>
    <name evidence="1" type="ORF">KK060_13620</name>
</gene>
<name>A0ABS5VSC8_9BACT</name>